<reference evidence="2 4" key="1">
    <citation type="submission" date="2018-12" db="EMBL/GenBank/DDBJ databases">
        <title>Genomic taxonomy of the Vibrionaceae family.</title>
        <authorList>
            <person name="Gomez-Gil B."/>
            <person name="Enciso-Ibarra K."/>
        </authorList>
    </citation>
    <scope>NUCLEOTIDE SEQUENCE [LARGE SCALE GENOMIC DNA]</scope>
    <source>
        <strain evidence="2 4">CAIM 594</strain>
    </source>
</reference>
<accession>A0A3R9F622</accession>
<evidence type="ECO:0000313" key="3">
    <source>
        <dbReference type="EMBL" id="RSD31607.1"/>
    </source>
</evidence>
<protein>
    <submittedName>
        <fullName evidence="2">Uncharacterized protein</fullName>
    </submittedName>
</protein>
<sequence length="448" mass="49694">MYKLTRTTLAIIGFQSFLIPNLANSTPIPDTPPQWYQGNQDYILSNPISACQSFNDNVALINAHIAANYPSGSAQMYEQLCTSFRVNEIQVEDSVDYITWVAAYPDYSIIDSVDMARTIDILVFSGTGKTNYMMIINGGADLVEQDILEPGWDSWTGIDMAPFHYQRDHWFGNNWHGTNQKSYISGEIALNNAKEDADDFFQGQSPTEEEYNTKVLEFLSDECTNLGNSNCIPGGGSGNSGYLIYEESYPGDTYEDKYVNVATSQGMSFNIGGSFEADETGSLTAGMSVDIGYETSTSQSQDLAMFFVSNFAGQNDVSSVKEYQVSANAVLAVEDSNVISYKDDEWNYRVDNADEAYGSNTWRKHDLESIDVWTENVNNSNCTDEPIVIAHTLNLARSTIDIDNGSIDSDDTQTVNYRFDYGTLINMVCETDSENQTVKAVALGNLYN</sequence>
<comment type="caution">
    <text evidence="2">The sequence shown here is derived from an EMBL/GenBank/DDBJ whole genome shotgun (WGS) entry which is preliminary data.</text>
</comment>
<evidence type="ECO:0000313" key="2">
    <source>
        <dbReference type="EMBL" id="RSD30694.1"/>
    </source>
</evidence>
<dbReference type="OrthoDB" id="5877654at2"/>
<dbReference type="Proteomes" id="UP000269041">
    <property type="component" value="Unassembled WGS sequence"/>
</dbReference>
<keyword evidence="4" id="KW-1185">Reference proteome</keyword>
<dbReference type="RefSeq" id="WP_125320718.1">
    <property type="nucleotide sequence ID" value="NZ_AP024889.1"/>
</dbReference>
<name>A0A3R9F622_9VIBR</name>
<gene>
    <name evidence="3" type="ORF">EJA03_07980</name>
    <name evidence="2" type="ORF">EJA03_12650</name>
</gene>
<feature type="signal peptide" evidence="1">
    <location>
        <begin position="1"/>
        <end position="25"/>
    </location>
</feature>
<organism evidence="2 4">
    <name type="scientific">Vibrio pectenicida</name>
    <dbReference type="NCBI Taxonomy" id="62763"/>
    <lineage>
        <taxon>Bacteria</taxon>
        <taxon>Pseudomonadati</taxon>
        <taxon>Pseudomonadota</taxon>
        <taxon>Gammaproteobacteria</taxon>
        <taxon>Vibrionales</taxon>
        <taxon>Vibrionaceae</taxon>
        <taxon>Vibrio</taxon>
    </lineage>
</organism>
<keyword evidence="1" id="KW-0732">Signal</keyword>
<evidence type="ECO:0000313" key="4">
    <source>
        <dbReference type="Proteomes" id="UP000269041"/>
    </source>
</evidence>
<feature type="chain" id="PRO_5044600229" evidence="1">
    <location>
        <begin position="26"/>
        <end position="448"/>
    </location>
</feature>
<dbReference type="AlphaFoldDB" id="A0A3R9F622"/>
<proteinExistence type="predicted"/>
<dbReference type="EMBL" id="RSFA01000056">
    <property type="protein sequence ID" value="RSD30694.1"/>
    <property type="molecule type" value="Genomic_DNA"/>
</dbReference>
<dbReference type="EMBL" id="RSFA01000027">
    <property type="protein sequence ID" value="RSD31607.1"/>
    <property type="molecule type" value="Genomic_DNA"/>
</dbReference>
<evidence type="ECO:0000256" key="1">
    <source>
        <dbReference type="SAM" id="SignalP"/>
    </source>
</evidence>